<dbReference type="AlphaFoldDB" id="A0A433Q1G7"/>
<gene>
    <name evidence="2" type="ORF">BC938DRAFT_474833</name>
</gene>
<feature type="compositionally biased region" description="Polar residues" evidence="1">
    <location>
        <begin position="1"/>
        <end position="17"/>
    </location>
</feature>
<dbReference type="Proteomes" id="UP000274822">
    <property type="component" value="Unassembled WGS sequence"/>
</dbReference>
<accession>A0A433Q1G7</accession>
<proteinExistence type="predicted"/>
<feature type="compositionally biased region" description="Basic and acidic residues" evidence="1">
    <location>
        <begin position="24"/>
        <end position="35"/>
    </location>
</feature>
<evidence type="ECO:0000313" key="2">
    <source>
        <dbReference type="EMBL" id="RUS23649.1"/>
    </source>
</evidence>
<evidence type="ECO:0000256" key="1">
    <source>
        <dbReference type="SAM" id="MobiDB-lite"/>
    </source>
</evidence>
<keyword evidence="3" id="KW-1185">Reference proteome</keyword>
<reference evidence="2 3" key="1">
    <citation type="journal article" date="2018" name="New Phytol.">
        <title>Phylogenomics of Endogonaceae and evolution of mycorrhizas within Mucoromycota.</title>
        <authorList>
            <person name="Chang Y."/>
            <person name="Desiro A."/>
            <person name="Na H."/>
            <person name="Sandor L."/>
            <person name="Lipzen A."/>
            <person name="Clum A."/>
            <person name="Barry K."/>
            <person name="Grigoriev I.V."/>
            <person name="Martin F.M."/>
            <person name="Stajich J.E."/>
            <person name="Smith M.E."/>
            <person name="Bonito G."/>
            <person name="Spatafora J.W."/>
        </authorList>
    </citation>
    <scope>NUCLEOTIDE SEQUENCE [LARGE SCALE GENOMIC DNA]</scope>
    <source>
        <strain evidence="2 3">AD002</strain>
    </source>
</reference>
<protein>
    <submittedName>
        <fullName evidence="2">Uncharacterized protein</fullName>
    </submittedName>
</protein>
<organism evidence="2 3">
    <name type="scientific">Jimgerdemannia flammicorona</name>
    <dbReference type="NCBI Taxonomy" id="994334"/>
    <lineage>
        <taxon>Eukaryota</taxon>
        <taxon>Fungi</taxon>
        <taxon>Fungi incertae sedis</taxon>
        <taxon>Mucoromycota</taxon>
        <taxon>Mucoromycotina</taxon>
        <taxon>Endogonomycetes</taxon>
        <taxon>Endogonales</taxon>
        <taxon>Endogonaceae</taxon>
        <taxon>Jimgerdemannia</taxon>
    </lineage>
</organism>
<comment type="caution">
    <text evidence="2">The sequence shown here is derived from an EMBL/GenBank/DDBJ whole genome shotgun (WGS) entry which is preliminary data.</text>
</comment>
<dbReference type="EMBL" id="RBNJ01019032">
    <property type="protein sequence ID" value="RUS23649.1"/>
    <property type="molecule type" value="Genomic_DNA"/>
</dbReference>
<evidence type="ECO:0000313" key="3">
    <source>
        <dbReference type="Proteomes" id="UP000274822"/>
    </source>
</evidence>
<name>A0A433Q1G7_9FUNG</name>
<feature type="region of interest" description="Disordered" evidence="1">
    <location>
        <begin position="1"/>
        <end position="40"/>
    </location>
</feature>
<sequence length="74" mass="8252">MHLLHPQSSNALINNNVEGGPSVPDKRTRGQEERGGANSPYHVQIWPLLRGRRELASPTSFCSTVWSRETRSLA</sequence>